<evidence type="ECO:0008006" key="3">
    <source>
        <dbReference type="Google" id="ProtNLM"/>
    </source>
</evidence>
<gene>
    <name evidence="1" type="ORF">H6G97_33060</name>
</gene>
<proteinExistence type="predicted"/>
<reference evidence="1 2" key="1">
    <citation type="journal article" date="2020" name="ISME J.">
        <title>Comparative genomics reveals insights into cyanobacterial evolution and habitat adaptation.</title>
        <authorList>
            <person name="Chen M.Y."/>
            <person name="Teng W.K."/>
            <person name="Zhao L."/>
            <person name="Hu C.X."/>
            <person name="Zhou Y.K."/>
            <person name="Han B.P."/>
            <person name="Song L.R."/>
            <person name="Shu W.S."/>
        </authorList>
    </citation>
    <scope>NUCLEOTIDE SEQUENCE [LARGE SCALE GENOMIC DNA]</scope>
    <source>
        <strain evidence="1 2">FACHB-838</strain>
    </source>
</reference>
<accession>A0ABR8DXC1</accession>
<name>A0ABR8DXC1_9NOSO</name>
<dbReference type="EMBL" id="JACJSI010000135">
    <property type="protein sequence ID" value="MBD2534107.1"/>
    <property type="molecule type" value="Genomic_DNA"/>
</dbReference>
<comment type="caution">
    <text evidence="1">The sequence shown here is derived from an EMBL/GenBank/DDBJ whole genome shotgun (WGS) entry which is preliminary data.</text>
</comment>
<dbReference type="Proteomes" id="UP000623440">
    <property type="component" value="Unassembled WGS sequence"/>
</dbReference>
<protein>
    <recommendedName>
        <fullName evidence="3">Transposase</fullName>
    </recommendedName>
</protein>
<evidence type="ECO:0000313" key="2">
    <source>
        <dbReference type="Proteomes" id="UP000623440"/>
    </source>
</evidence>
<sequence length="64" mass="7466">MTHEFYLVINYVIPGFNSQTNQVTDINDYCYGLYDKLCHNLKNSEQFIVVRACPIKRGQKPNLP</sequence>
<dbReference type="RefSeq" id="WP_190944630.1">
    <property type="nucleotide sequence ID" value="NZ_JACJSI010000135.1"/>
</dbReference>
<keyword evidence="2" id="KW-1185">Reference proteome</keyword>
<evidence type="ECO:0000313" key="1">
    <source>
        <dbReference type="EMBL" id="MBD2534107.1"/>
    </source>
</evidence>
<organism evidence="1 2">
    <name type="scientific">Nostoc flagelliforme FACHB-838</name>
    <dbReference type="NCBI Taxonomy" id="2692904"/>
    <lineage>
        <taxon>Bacteria</taxon>
        <taxon>Bacillati</taxon>
        <taxon>Cyanobacteriota</taxon>
        <taxon>Cyanophyceae</taxon>
        <taxon>Nostocales</taxon>
        <taxon>Nostocaceae</taxon>
        <taxon>Nostoc</taxon>
    </lineage>
</organism>